<dbReference type="PANTHER" id="PTHR47495:SF1">
    <property type="entry name" value="BLL3820 PROTEIN"/>
    <property type="match status" value="1"/>
</dbReference>
<dbReference type="Proteomes" id="UP000571554">
    <property type="component" value="Unassembled WGS sequence"/>
</dbReference>
<dbReference type="SUPFAM" id="SSF56003">
    <property type="entry name" value="Molybdenum cofactor-binding domain"/>
    <property type="match status" value="2"/>
</dbReference>
<evidence type="ECO:0000259" key="2">
    <source>
        <dbReference type="SMART" id="SM01008"/>
    </source>
</evidence>
<feature type="compositionally biased region" description="Basic and acidic residues" evidence="1">
    <location>
        <begin position="10"/>
        <end position="25"/>
    </location>
</feature>
<feature type="region of interest" description="Disordered" evidence="1">
    <location>
        <begin position="1"/>
        <end position="38"/>
    </location>
</feature>
<evidence type="ECO:0000313" key="4">
    <source>
        <dbReference type="Proteomes" id="UP000571554"/>
    </source>
</evidence>
<dbReference type="Gene3D" id="3.30.365.10">
    <property type="entry name" value="Aldehyde oxidase/xanthine dehydrogenase, molybdopterin binding domain"/>
    <property type="match status" value="4"/>
</dbReference>
<gene>
    <name evidence="3" type="ORF">F4827_004120</name>
</gene>
<protein>
    <submittedName>
        <fullName evidence="3">CO/xanthine dehydrogenase Mo-binding subunit</fullName>
    </submittedName>
</protein>
<keyword evidence="4" id="KW-1185">Reference proteome</keyword>
<dbReference type="PIRSF" id="PIRSF036389">
    <property type="entry name" value="IOR_B"/>
    <property type="match status" value="1"/>
</dbReference>
<evidence type="ECO:0000313" key="3">
    <source>
        <dbReference type="EMBL" id="MBB6104261.1"/>
    </source>
</evidence>
<dbReference type="AlphaFoldDB" id="A0A7W9WUE8"/>
<name>A0A7W9WUE8_9BURK</name>
<dbReference type="InterPro" id="IPR052516">
    <property type="entry name" value="N-heterocyclic_Hydroxylase"/>
</dbReference>
<dbReference type="Gene3D" id="3.90.1170.50">
    <property type="entry name" value="Aldehyde oxidase/xanthine dehydrogenase, a/b hammerhead"/>
    <property type="match status" value="1"/>
</dbReference>
<proteinExistence type="predicted"/>
<accession>A0A7W9WUE8</accession>
<dbReference type="GO" id="GO:0016491">
    <property type="term" value="F:oxidoreductase activity"/>
    <property type="evidence" value="ECO:0007669"/>
    <property type="project" value="InterPro"/>
</dbReference>
<dbReference type="InterPro" id="IPR000674">
    <property type="entry name" value="Ald_Oxase/Xan_DH_a/b"/>
</dbReference>
<dbReference type="InterPro" id="IPR008274">
    <property type="entry name" value="AldOxase/xan_DH_MoCoBD1"/>
</dbReference>
<dbReference type="InterPro" id="IPR046867">
    <property type="entry name" value="AldOxase/xan_DH_MoCoBD2"/>
</dbReference>
<evidence type="ECO:0000256" key="1">
    <source>
        <dbReference type="SAM" id="MobiDB-lite"/>
    </source>
</evidence>
<dbReference type="InterPro" id="IPR037165">
    <property type="entry name" value="AldOxase/xan_DH_Mopterin-bd_sf"/>
</dbReference>
<reference evidence="3 4" key="1">
    <citation type="submission" date="2020-08" db="EMBL/GenBank/DDBJ databases">
        <title>Above-ground endophytic microbial communities from plants in different locations in the United States.</title>
        <authorList>
            <person name="Frank C."/>
        </authorList>
    </citation>
    <scope>NUCLEOTIDE SEQUENCE [LARGE SCALE GENOMIC DNA]</scope>
    <source>
        <strain evidence="3 4">WP4_2_2</strain>
    </source>
</reference>
<dbReference type="SMART" id="SM01008">
    <property type="entry name" value="Ald_Xan_dh_C"/>
    <property type="match status" value="1"/>
</dbReference>
<organism evidence="3 4">
    <name type="scientific">Paraburkholderia bannensis</name>
    <dbReference type="NCBI Taxonomy" id="765414"/>
    <lineage>
        <taxon>Bacteria</taxon>
        <taxon>Pseudomonadati</taxon>
        <taxon>Pseudomonadota</taxon>
        <taxon>Betaproteobacteria</taxon>
        <taxon>Burkholderiales</taxon>
        <taxon>Burkholderiaceae</taxon>
        <taxon>Paraburkholderia</taxon>
    </lineage>
</organism>
<dbReference type="InterPro" id="IPR012368">
    <property type="entry name" value="OxRdtase_Mopterin-bd_su_IorB"/>
</dbReference>
<feature type="domain" description="Aldehyde oxidase/xanthine dehydrogenase a/b hammerhead" evidence="2">
    <location>
        <begin position="262"/>
        <end position="342"/>
    </location>
</feature>
<dbReference type="PANTHER" id="PTHR47495">
    <property type="entry name" value="ALDEHYDE DEHYDROGENASE"/>
    <property type="match status" value="1"/>
</dbReference>
<dbReference type="EMBL" id="JACHBW010000012">
    <property type="protein sequence ID" value="MBB6104261.1"/>
    <property type="molecule type" value="Genomic_DNA"/>
</dbReference>
<comment type="caution">
    <text evidence="3">The sequence shown here is derived from an EMBL/GenBank/DDBJ whole genome shotgun (WGS) entry which is preliminary data.</text>
</comment>
<dbReference type="Pfam" id="PF02738">
    <property type="entry name" value="MoCoBD_1"/>
    <property type="match status" value="2"/>
</dbReference>
<sequence length="793" mass="85291">MPLRHAHPHSRCDPRSRPSAGERCRGSGGSKRRQPGSCVMTVQDQEINEGRRRFLLSGALVVSFSMFPGVSAMAQEVIADEGAAVHIGKATEALSGSLKTNPYLDSWIKIDRDGKVTVYTGKVELGTGVRTALLQIAAEELDMAPSLITFLTADTGASPDEGLTAGSHTIADSGSALLNASAQVRGLLVDAAARHFGVASAVLSAHNAVIKAPDGRSMTYGEAVSLVDLHRVASPASPLKKPATFDVIGTSLPRVDIPRKVTGGVSYVQDMLMPGMVHARVVMPPVYEARLLQTNTADILKMPGVVKVVRNGSMLAVVAKGEWQAVQAQRALTSGSQWTAGRTLPDPANVHRDLKVISTEHIEIANTHNATGTAVKTLGAKYTKRYMMHGSIGPSCAIALFKDGALTVWTHSQGVYPLRDGLAEMLSMPKDKIRCIHVEGSGCYGHNGADDVAAHAALIACDMEGQPVRVQWMREQEHTWDHYTPAMVTEVNASLDANGSIVDWNYALWSSSHNERIVNAGRLIPAQMLEKPFTPAPSVPMLQPEGGGDRNAIPLYALPNMRVMNNFSPTMPLHTSAMRSLGAHMNIYTIETFMDELAAAAGVDPVAFRLKHMQDPRAREVIQLAAEKFGWPRPPRKRNHGVGFAFAKYKNLMAYVALAVEVSVVPETGQVVLEQAVAAVDSGQIVNPDGIRNQIEGGVIQSASWTLYEELQFDTKRIRSFDWSSYPILRFSAAPSSIDVHLINRPGAPFLGAAEASMGPTAGALGNALFDATGKRLRDFPLAGASLRRQIDV</sequence>
<dbReference type="Pfam" id="PF20256">
    <property type="entry name" value="MoCoBD_2"/>
    <property type="match status" value="2"/>
</dbReference>